<evidence type="ECO:0000256" key="1">
    <source>
        <dbReference type="ARBA" id="ARBA00004613"/>
    </source>
</evidence>
<dbReference type="Pfam" id="PF00089">
    <property type="entry name" value="Trypsin"/>
    <property type="match status" value="1"/>
</dbReference>
<dbReference type="InterPro" id="IPR001314">
    <property type="entry name" value="Peptidase_S1A"/>
</dbReference>
<dbReference type="PANTHER" id="PTHR24260:SF136">
    <property type="entry name" value="GH08193P-RELATED"/>
    <property type="match status" value="1"/>
</dbReference>
<comment type="subcellular location">
    <subcellularLocation>
        <location evidence="1">Secreted</location>
    </subcellularLocation>
</comment>
<evidence type="ECO:0000256" key="4">
    <source>
        <dbReference type="ARBA" id="ARBA00022729"/>
    </source>
</evidence>
<comment type="similarity">
    <text evidence="9">Belongs to the peptidase S1 family. CLIP subfamily.</text>
</comment>
<keyword evidence="3" id="KW-0645">Protease</keyword>
<evidence type="ECO:0000256" key="5">
    <source>
        <dbReference type="ARBA" id="ARBA00022801"/>
    </source>
</evidence>
<dbReference type="InterPro" id="IPR043504">
    <property type="entry name" value="Peptidase_S1_PA_chymotrypsin"/>
</dbReference>
<keyword evidence="5" id="KW-0378">Hydrolase</keyword>
<keyword evidence="6" id="KW-0720">Serine protease</keyword>
<dbReference type="PANTHER" id="PTHR24260">
    <property type="match status" value="1"/>
</dbReference>
<dbReference type="SUPFAM" id="SSF50494">
    <property type="entry name" value="Trypsin-like serine proteases"/>
    <property type="match status" value="1"/>
</dbReference>
<sequence length="570" mass="63671">MFAVHINVSRRWTVRSSPPSSLVLRTYAFLLLLGSLVYTPVEGQRSPCPDVFSYWVEEGTNQPFGYVKLEGLRANQAITLQVDLTIAATVPQNNIGSITLYKSSTETVRDIQNNRPAWYRVNFPFRNIKPSVLAIRVNGHTICAGQKVTGQIVTTINLQHTLYPSTQSLVSTNDGTNVNVIQYQAPQTPADCGLPDKGFSHYSINGVHAHKGMFPWAAPIFHTGSSSKPRYICGSTILTERHLVTAAHCVYNSDGIKQNVSDLTVVPGMHNIDNFFEADLQERGVKKIFVHNDYFFEHGMLVDADIAILLLDDPITYNKLVRPICMWSDSDNLEKIVGDEGFVSGWGVTEDGKAKIPSYVMATVVDRQTCNRQLDRLFAAKARIFCADGHGSVPCTGDSGSGFVMKRGSRYYIRGIVSFGQFDPKTLTCATDKYVVYTDIAPFRYWLTRRSPCPDVFSYWMDNNTKQPFGYVKLQGLRANQAITLQIDMRIAAIVRKNNVGSISLYKSTSQTVRDIKKNKPAWYRVNFPYKNILPSVVAIRVNGRTICAGRRASNTESSISLQHTIYPSV</sequence>
<evidence type="ECO:0000256" key="9">
    <source>
        <dbReference type="ARBA" id="ARBA00024195"/>
    </source>
</evidence>
<dbReference type="SMART" id="SM00020">
    <property type="entry name" value="Tryp_SPc"/>
    <property type="match status" value="1"/>
</dbReference>
<dbReference type="FunFam" id="2.40.10.10:FF:000146">
    <property type="entry name" value="Serine protease 53"/>
    <property type="match status" value="1"/>
</dbReference>
<evidence type="ECO:0000256" key="2">
    <source>
        <dbReference type="ARBA" id="ARBA00022525"/>
    </source>
</evidence>
<evidence type="ECO:0000256" key="7">
    <source>
        <dbReference type="ARBA" id="ARBA00023145"/>
    </source>
</evidence>
<dbReference type="VEuPathDB" id="VectorBase:AARA21_007438"/>
<dbReference type="InterPro" id="IPR009003">
    <property type="entry name" value="Peptidase_S1_PA"/>
</dbReference>
<protein>
    <submittedName>
        <fullName evidence="10">Uncharacterized protein</fullName>
    </submittedName>
</protein>
<name>A0A2C9GQY8_ANOAR</name>
<keyword evidence="7" id="KW-0865">Zymogen</keyword>
<dbReference type="InterPro" id="IPR001254">
    <property type="entry name" value="Trypsin_dom"/>
</dbReference>
<dbReference type="EMBL" id="APCN01000909">
    <property type="status" value="NOT_ANNOTATED_CDS"/>
    <property type="molecule type" value="Genomic_DNA"/>
</dbReference>
<dbReference type="PROSITE" id="PS50240">
    <property type="entry name" value="TRYPSIN_DOM"/>
    <property type="match status" value="1"/>
</dbReference>
<dbReference type="Pfam" id="PF16030">
    <property type="entry name" value="GD_N"/>
    <property type="match status" value="2"/>
</dbReference>
<evidence type="ECO:0000256" key="3">
    <source>
        <dbReference type="ARBA" id="ARBA00022670"/>
    </source>
</evidence>
<keyword evidence="8" id="KW-1015">Disulfide bond</keyword>
<dbReference type="InterPro" id="IPR051333">
    <property type="entry name" value="CLIP_Serine_Protease"/>
</dbReference>
<evidence type="ECO:0000313" key="10">
    <source>
        <dbReference type="EnsemblMetazoa" id="AARA016990-PA"/>
    </source>
</evidence>
<dbReference type="GO" id="GO:0004252">
    <property type="term" value="F:serine-type endopeptidase activity"/>
    <property type="evidence" value="ECO:0007669"/>
    <property type="project" value="InterPro"/>
</dbReference>
<dbReference type="PROSITE" id="PS00134">
    <property type="entry name" value="TRYPSIN_HIS"/>
    <property type="match status" value="1"/>
</dbReference>
<reference evidence="10" key="1">
    <citation type="submission" date="2022-08" db="UniProtKB">
        <authorList>
            <consortium name="EnsemblMetazoa"/>
        </authorList>
    </citation>
    <scope>IDENTIFICATION</scope>
    <source>
        <strain evidence="10">Dongola</strain>
    </source>
</reference>
<keyword evidence="2" id="KW-0964">Secreted</keyword>
<dbReference type="Proteomes" id="UP000075840">
    <property type="component" value="Unassembled WGS sequence"/>
</dbReference>
<dbReference type="InterPro" id="IPR018114">
    <property type="entry name" value="TRYPSIN_HIS"/>
</dbReference>
<dbReference type="GO" id="GO:0006508">
    <property type="term" value="P:proteolysis"/>
    <property type="evidence" value="ECO:0007669"/>
    <property type="project" value="UniProtKB-KW"/>
</dbReference>
<evidence type="ECO:0000313" key="11">
    <source>
        <dbReference type="Proteomes" id="UP000075840"/>
    </source>
</evidence>
<accession>A0A2C9GQY8</accession>
<dbReference type="PRINTS" id="PR00722">
    <property type="entry name" value="CHYMOTRYPSIN"/>
</dbReference>
<keyword evidence="11" id="KW-1185">Reference proteome</keyword>
<keyword evidence="4" id="KW-0732">Signal</keyword>
<organism evidence="10 11">
    <name type="scientific">Anopheles arabiensis</name>
    <name type="common">Mosquito</name>
    <dbReference type="NCBI Taxonomy" id="7173"/>
    <lineage>
        <taxon>Eukaryota</taxon>
        <taxon>Metazoa</taxon>
        <taxon>Ecdysozoa</taxon>
        <taxon>Arthropoda</taxon>
        <taxon>Hexapoda</taxon>
        <taxon>Insecta</taxon>
        <taxon>Pterygota</taxon>
        <taxon>Neoptera</taxon>
        <taxon>Endopterygota</taxon>
        <taxon>Diptera</taxon>
        <taxon>Nematocera</taxon>
        <taxon>Culicoidea</taxon>
        <taxon>Culicidae</taxon>
        <taxon>Anophelinae</taxon>
        <taxon>Anopheles</taxon>
    </lineage>
</organism>
<dbReference type="InterPro" id="IPR031986">
    <property type="entry name" value="GD_N"/>
</dbReference>
<dbReference type="AlphaFoldDB" id="A0A2C9GQY8"/>
<dbReference type="CDD" id="cd00190">
    <property type="entry name" value="Tryp_SPc"/>
    <property type="match status" value="1"/>
</dbReference>
<dbReference type="VEuPathDB" id="VectorBase:AARA016990"/>
<dbReference type="GO" id="GO:0005576">
    <property type="term" value="C:extracellular region"/>
    <property type="evidence" value="ECO:0007669"/>
    <property type="project" value="UniProtKB-SubCell"/>
</dbReference>
<proteinExistence type="inferred from homology"/>
<dbReference type="VEuPathDB" id="VectorBase:AARA21_003431"/>
<dbReference type="EnsemblMetazoa" id="AARA016990-RA">
    <property type="protein sequence ID" value="AARA016990-PA"/>
    <property type="gene ID" value="AARA016990"/>
</dbReference>
<evidence type="ECO:0000256" key="8">
    <source>
        <dbReference type="ARBA" id="ARBA00023157"/>
    </source>
</evidence>
<evidence type="ECO:0000256" key="6">
    <source>
        <dbReference type="ARBA" id="ARBA00022825"/>
    </source>
</evidence>
<dbReference type="Gene3D" id="2.40.10.10">
    <property type="entry name" value="Trypsin-like serine proteases"/>
    <property type="match status" value="1"/>
</dbReference>